<dbReference type="PANTHER" id="PTHR30606">
    <property type="entry name" value="LIPID A BIOSYNTHESIS LAUROYL ACYLTRANSFERASE"/>
    <property type="match status" value="1"/>
</dbReference>
<evidence type="ECO:0000256" key="6">
    <source>
        <dbReference type="ARBA" id="ARBA00023315"/>
    </source>
</evidence>
<dbReference type="RefSeq" id="WP_052094378.1">
    <property type="nucleotide sequence ID" value="NZ_KN234751.1"/>
</dbReference>
<dbReference type="OrthoDB" id="5798399at2"/>
<keyword evidence="8" id="KW-1185">Reference proteome</keyword>
<evidence type="ECO:0000256" key="5">
    <source>
        <dbReference type="ARBA" id="ARBA00023136"/>
    </source>
</evidence>
<dbReference type="Pfam" id="PF03279">
    <property type="entry name" value="Lip_A_acyltrans"/>
    <property type="match status" value="1"/>
</dbReference>
<comment type="subcellular location">
    <subcellularLocation>
        <location evidence="1">Cell inner membrane</location>
    </subcellularLocation>
</comment>
<dbReference type="InterPro" id="IPR004960">
    <property type="entry name" value="LipA_acyltrans"/>
</dbReference>
<proteinExistence type="predicted"/>
<accession>A0A095XW95</accession>
<dbReference type="GO" id="GO:0009247">
    <property type="term" value="P:glycolipid biosynthetic process"/>
    <property type="evidence" value="ECO:0007669"/>
    <property type="project" value="UniProtKB-ARBA"/>
</dbReference>
<keyword evidence="4 7" id="KW-0808">Transferase</keyword>
<evidence type="ECO:0000256" key="2">
    <source>
        <dbReference type="ARBA" id="ARBA00022475"/>
    </source>
</evidence>
<dbReference type="AlphaFoldDB" id="A0A095XW95"/>
<keyword evidence="3" id="KW-0997">Cell inner membrane</keyword>
<keyword evidence="5" id="KW-0472">Membrane</keyword>
<gene>
    <name evidence="7" type="ORF">HRUBRA_01471</name>
</gene>
<dbReference type="STRING" id="1265313.HRUBRA_01471"/>
<dbReference type="GO" id="GO:0005886">
    <property type="term" value="C:plasma membrane"/>
    <property type="evidence" value="ECO:0007669"/>
    <property type="project" value="UniProtKB-SubCell"/>
</dbReference>
<evidence type="ECO:0000256" key="1">
    <source>
        <dbReference type="ARBA" id="ARBA00004533"/>
    </source>
</evidence>
<dbReference type="eggNOG" id="COG1560">
    <property type="taxonomic scope" value="Bacteria"/>
</dbReference>
<evidence type="ECO:0000256" key="3">
    <source>
        <dbReference type="ARBA" id="ARBA00022519"/>
    </source>
</evidence>
<dbReference type="HOGENOM" id="CLU_049421_4_2_6"/>
<comment type="caution">
    <text evidence="7">The sequence shown here is derived from an EMBL/GenBank/DDBJ whole genome shotgun (WGS) entry which is preliminary data.</text>
</comment>
<keyword evidence="6 7" id="KW-0012">Acyltransferase</keyword>
<dbReference type="PANTHER" id="PTHR30606:SF10">
    <property type="entry name" value="PHOSPHATIDYLINOSITOL MANNOSIDE ACYLTRANSFERASE"/>
    <property type="match status" value="1"/>
</dbReference>
<dbReference type="Proteomes" id="UP000029640">
    <property type="component" value="Unassembled WGS sequence"/>
</dbReference>
<reference evidence="7 8" key="1">
    <citation type="journal article" date="2014" name="Genome Announc.">
        <title>Genome Sequence of Gammaproteobacterial Pseudohaliea rubra Type Strain DSM 19751, Isolated from Coastal Seawater of the Mediterranean Sea.</title>
        <authorList>
            <person name="Spring S."/>
            <person name="Fiebig A."/>
            <person name="Riedel T."/>
            <person name="Goker M."/>
            <person name="Klenk H.P."/>
        </authorList>
    </citation>
    <scope>NUCLEOTIDE SEQUENCE [LARGE SCALE GENOMIC DNA]</scope>
    <source>
        <strain evidence="7 8">DSM 19751</strain>
    </source>
</reference>
<name>A0A095XW95_9GAMM</name>
<evidence type="ECO:0000313" key="7">
    <source>
        <dbReference type="EMBL" id="KGE03966.1"/>
    </source>
</evidence>
<dbReference type="GO" id="GO:0016746">
    <property type="term" value="F:acyltransferase activity"/>
    <property type="evidence" value="ECO:0007669"/>
    <property type="project" value="UniProtKB-KW"/>
</dbReference>
<protein>
    <submittedName>
        <fullName evidence="7">Lipid A biosynthesis lauroyl acyltransferase</fullName>
    </submittedName>
</protein>
<evidence type="ECO:0000256" key="4">
    <source>
        <dbReference type="ARBA" id="ARBA00022679"/>
    </source>
</evidence>
<evidence type="ECO:0000313" key="8">
    <source>
        <dbReference type="Proteomes" id="UP000029640"/>
    </source>
</evidence>
<dbReference type="EMBL" id="AUVB01000042">
    <property type="protein sequence ID" value="KGE03966.1"/>
    <property type="molecule type" value="Genomic_DNA"/>
</dbReference>
<organism evidence="7 8">
    <name type="scientific">Pseudohaliea rubra DSM 19751</name>
    <dbReference type="NCBI Taxonomy" id="1265313"/>
    <lineage>
        <taxon>Bacteria</taxon>
        <taxon>Pseudomonadati</taxon>
        <taxon>Pseudomonadota</taxon>
        <taxon>Gammaproteobacteria</taxon>
        <taxon>Cellvibrionales</taxon>
        <taxon>Halieaceae</taxon>
        <taxon>Pseudohaliea</taxon>
    </lineage>
</organism>
<dbReference type="CDD" id="cd07984">
    <property type="entry name" value="LPLAT_LABLAT-like"/>
    <property type="match status" value="1"/>
</dbReference>
<keyword evidence="2" id="KW-1003">Cell membrane</keyword>
<sequence>MAEFIIGAPLKGPAQRYPWLRRLLWRIDFVFVWLLLRAFRLLPVDLASRLGARLGGWIGPRLKSKHRLVRNNFAIAFPALSTGALEHLARDCWRQGGRILAEYPHLDRFAREAERLSIDTAGVNPVELQPCVIACAHLSSWEVVGSALTRLGIPNATLYSPPSNPYLNRMLLSSRAVLNCELVPRDNSARALVRALRGGRSVGVVVDRRVDDGEDVTFFGQPKATSMMPAKLALKQGCALVPAQVRRLRDARYQVSFHAPITPQNPTASEREQALDMMQQLHNRFTEWIREEPSDWLCSKRLWPRGTVPHAAEDR</sequence>